<dbReference type="InterPro" id="IPR025887">
    <property type="entry name" value="Glyco_hydro_31_N_dom"/>
</dbReference>
<feature type="domain" description="Glycosyl hydrolase family 31 C-terminal" evidence="9">
    <location>
        <begin position="529"/>
        <end position="580"/>
    </location>
</feature>
<evidence type="ECO:0000256" key="3">
    <source>
        <dbReference type="ARBA" id="ARBA00023295"/>
    </source>
</evidence>
<evidence type="ECO:0000259" key="8">
    <source>
        <dbReference type="Pfam" id="PF17137"/>
    </source>
</evidence>
<dbReference type="PANTHER" id="PTHR22762:SF120">
    <property type="entry name" value="HETEROGLYCAN GLUCOSIDASE 1"/>
    <property type="match status" value="1"/>
</dbReference>
<accession>A0A1H4FC27</accession>
<dbReference type="Pfam" id="PF17137">
    <property type="entry name" value="DUF5110"/>
    <property type="match status" value="1"/>
</dbReference>
<dbReference type="RefSeq" id="WP_074762352.1">
    <property type="nucleotide sequence ID" value="NZ_FNRF01000008.1"/>
</dbReference>
<evidence type="ECO:0000256" key="1">
    <source>
        <dbReference type="ARBA" id="ARBA00007806"/>
    </source>
</evidence>
<evidence type="ECO:0000256" key="2">
    <source>
        <dbReference type="ARBA" id="ARBA00022801"/>
    </source>
</evidence>
<protein>
    <submittedName>
        <fullName evidence="10">Alpha-glucosidase</fullName>
    </submittedName>
</protein>
<evidence type="ECO:0000256" key="5">
    <source>
        <dbReference type="SAM" id="SignalP"/>
    </source>
</evidence>
<dbReference type="OrthoDB" id="176168at2"/>
<feature type="domain" description="DUF5110" evidence="8">
    <location>
        <begin position="618"/>
        <end position="683"/>
    </location>
</feature>
<dbReference type="GO" id="GO:0030246">
    <property type="term" value="F:carbohydrate binding"/>
    <property type="evidence" value="ECO:0007669"/>
    <property type="project" value="InterPro"/>
</dbReference>
<dbReference type="GO" id="GO:0004553">
    <property type="term" value="F:hydrolase activity, hydrolyzing O-glycosyl compounds"/>
    <property type="evidence" value="ECO:0007669"/>
    <property type="project" value="InterPro"/>
</dbReference>
<feature type="domain" description="Glycoside hydrolase family 31 TIM barrel" evidence="6">
    <location>
        <begin position="193"/>
        <end position="520"/>
    </location>
</feature>
<dbReference type="InterPro" id="IPR030458">
    <property type="entry name" value="Glyco_hydro_31_AS"/>
</dbReference>
<comment type="similarity">
    <text evidence="1 4">Belongs to the glycosyl hydrolase 31 family.</text>
</comment>
<dbReference type="InterPro" id="IPR033403">
    <property type="entry name" value="DUF5110"/>
</dbReference>
<keyword evidence="2 4" id="KW-0378">Hydrolase</keyword>
<dbReference type="PROSITE" id="PS00129">
    <property type="entry name" value="GLYCOSYL_HYDROL_F31_1"/>
    <property type="match status" value="1"/>
</dbReference>
<dbReference type="AlphaFoldDB" id="A0A1H4FC27"/>
<dbReference type="Gene3D" id="3.20.20.80">
    <property type="entry name" value="Glycosidases"/>
    <property type="match status" value="1"/>
</dbReference>
<evidence type="ECO:0000313" key="10">
    <source>
        <dbReference type="EMBL" id="SEA94052.1"/>
    </source>
</evidence>
<dbReference type="InterPro" id="IPR000322">
    <property type="entry name" value="Glyco_hydro_31_TIM"/>
</dbReference>
<dbReference type="SUPFAM" id="SSF51445">
    <property type="entry name" value="(Trans)glycosidases"/>
    <property type="match status" value="1"/>
</dbReference>
<keyword evidence="3 4" id="KW-0326">Glycosidase</keyword>
<dbReference type="SUPFAM" id="SSF74650">
    <property type="entry name" value="Galactose mutarotase-like"/>
    <property type="match status" value="1"/>
</dbReference>
<dbReference type="Gene3D" id="2.60.40.1180">
    <property type="entry name" value="Golgi alpha-mannosidase II"/>
    <property type="match status" value="2"/>
</dbReference>
<dbReference type="PANTHER" id="PTHR22762">
    <property type="entry name" value="ALPHA-GLUCOSIDASE"/>
    <property type="match status" value="1"/>
</dbReference>
<dbReference type="InterPro" id="IPR048395">
    <property type="entry name" value="Glyco_hydro_31_C"/>
</dbReference>
<dbReference type="SUPFAM" id="SSF51011">
    <property type="entry name" value="Glycosyl hydrolase domain"/>
    <property type="match status" value="1"/>
</dbReference>
<dbReference type="Gene3D" id="2.60.40.1760">
    <property type="entry name" value="glycosyl hydrolase (family 31)"/>
    <property type="match status" value="1"/>
</dbReference>
<evidence type="ECO:0000313" key="11">
    <source>
        <dbReference type="Proteomes" id="UP000182257"/>
    </source>
</evidence>
<evidence type="ECO:0000259" key="7">
    <source>
        <dbReference type="Pfam" id="PF13802"/>
    </source>
</evidence>
<evidence type="ECO:0000256" key="4">
    <source>
        <dbReference type="RuleBase" id="RU361185"/>
    </source>
</evidence>
<dbReference type="InterPro" id="IPR011013">
    <property type="entry name" value="Gal_mutarotase_sf_dom"/>
</dbReference>
<dbReference type="Proteomes" id="UP000182257">
    <property type="component" value="Unassembled WGS sequence"/>
</dbReference>
<feature type="chain" id="PRO_5010367593" evidence="5">
    <location>
        <begin position="21"/>
        <end position="707"/>
    </location>
</feature>
<reference evidence="10 11" key="1">
    <citation type="submission" date="2016-10" db="EMBL/GenBank/DDBJ databases">
        <authorList>
            <person name="de Groot N.N."/>
        </authorList>
    </citation>
    <scope>NUCLEOTIDE SEQUENCE [LARGE SCALE GENOMIC DNA]</scope>
    <source>
        <strain evidence="10 11">D31d</strain>
    </source>
</reference>
<dbReference type="InterPro" id="IPR013780">
    <property type="entry name" value="Glyco_hydro_b"/>
</dbReference>
<dbReference type="CDD" id="cd06604">
    <property type="entry name" value="GH31_glucosidase_II_MalA"/>
    <property type="match status" value="1"/>
</dbReference>
<dbReference type="Pfam" id="PF21365">
    <property type="entry name" value="Glyco_hydro_31_3rd"/>
    <property type="match status" value="1"/>
</dbReference>
<dbReference type="Pfam" id="PF01055">
    <property type="entry name" value="Glyco_hydro_31_2nd"/>
    <property type="match status" value="1"/>
</dbReference>
<organism evidence="10 11">
    <name type="scientific">Xylanibacter ruminicola</name>
    <name type="common">Prevotella ruminicola</name>
    <dbReference type="NCBI Taxonomy" id="839"/>
    <lineage>
        <taxon>Bacteria</taxon>
        <taxon>Pseudomonadati</taxon>
        <taxon>Bacteroidota</taxon>
        <taxon>Bacteroidia</taxon>
        <taxon>Bacteroidales</taxon>
        <taxon>Prevotellaceae</taxon>
        <taxon>Xylanibacter</taxon>
    </lineage>
</organism>
<evidence type="ECO:0000259" key="9">
    <source>
        <dbReference type="Pfam" id="PF21365"/>
    </source>
</evidence>
<dbReference type="EMBL" id="FNRF01000008">
    <property type="protein sequence ID" value="SEA94052.1"/>
    <property type="molecule type" value="Genomic_DNA"/>
</dbReference>
<dbReference type="CDD" id="cd14752">
    <property type="entry name" value="GH31_N"/>
    <property type="match status" value="1"/>
</dbReference>
<dbReference type="Pfam" id="PF13802">
    <property type="entry name" value="Gal_mutarotas_2"/>
    <property type="match status" value="1"/>
</dbReference>
<gene>
    <name evidence="10" type="ORF">SAMN05216462_3195</name>
</gene>
<name>A0A1H4FC27_XYLRU</name>
<feature type="domain" description="Glycoside hydrolase family 31 N-terminal" evidence="7">
    <location>
        <begin position="74"/>
        <end position="149"/>
    </location>
</feature>
<evidence type="ECO:0000259" key="6">
    <source>
        <dbReference type="Pfam" id="PF01055"/>
    </source>
</evidence>
<sequence>MTERISFFLSSLAIASVAMAQSAFMTTDSVAVFYPAHYDAKQHQPSPIFEQEPAAVNPLTAQWPLRVAFSEQNGHSIATIRVADDVDFYGTGEVKGPLRRNGRTIELWNVDTPAYGMDGGTHLYQSHPWVMGLRKDGTAFGIIADNTWRQKITTADHEVIFDSEGPAFRVFVIERQSPQALMQALVSLTGTMSLPPLWSLGYQQCKFSYYPDTQVMEVADKLRSNRIPSDVIWMDIDYMDGYRIFTFDPKGFSNPKKLNDYLHQHNFKSVYMIDPGVKAEEGYFVDDQGTAGDYWVKTKDGKPFVGEVWPGAVHFPDFTRPEVRTWWATLYKDFMAQGVDGVWNDMNEPASFGLPETTMPRDNQHQNGDGGIPGPHLRFHNVFGMNMVRASRQGLLLANPQKRPFILSRSNFLGGHRYAATWTGDNLSSPDHMKLSVPMTLTLGLSGQPFNGPDIGGFCENSNAELLAQWTAVGVYFPFVRNHNTKGTVDQEPWAFDGQVLDVCRTAINRRYMLMPYIYTCFREASVDGMPVMRPLFMSNPKDLSLRSEDRAFLLGPDLMVRPQWAAEVAQPDGGSWQPFTLEDHTDSYQAELRQRPGSIIPLANLAQSTAEMRTDSLTLLVCVDANGQAQGQLYEDAGDGFDYKKGAYRLTELKAVKQKKQLKVTLTQKDGQLVPIQRRVRIGYVKGGKVKYSAWKNGNELTFPVK</sequence>
<proteinExistence type="inferred from homology"/>
<dbReference type="GO" id="GO:0005975">
    <property type="term" value="P:carbohydrate metabolic process"/>
    <property type="evidence" value="ECO:0007669"/>
    <property type="project" value="InterPro"/>
</dbReference>
<keyword evidence="5" id="KW-0732">Signal</keyword>
<dbReference type="InterPro" id="IPR017853">
    <property type="entry name" value="GH"/>
</dbReference>
<feature type="signal peptide" evidence="5">
    <location>
        <begin position="1"/>
        <end position="20"/>
    </location>
</feature>